<evidence type="ECO:0000313" key="5">
    <source>
        <dbReference type="Proteomes" id="UP000520156"/>
    </source>
</evidence>
<reference evidence="4 5" key="1">
    <citation type="submission" date="2020-08" db="EMBL/GenBank/DDBJ databases">
        <title>The genome sequence of Novosphingobium flavum 4Y4.</title>
        <authorList>
            <person name="Liu Y."/>
        </authorList>
    </citation>
    <scope>NUCLEOTIDE SEQUENCE [LARGE SCALE GENOMIC DNA]</scope>
    <source>
        <strain evidence="4 5">4Y4</strain>
    </source>
</reference>
<evidence type="ECO:0000259" key="3">
    <source>
        <dbReference type="SMART" id="SM00849"/>
    </source>
</evidence>
<dbReference type="InterPro" id="IPR044094">
    <property type="entry name" value="AtsA-like_MBL-fold"/>
</dbReference>
<dbReference type="InterPro" id="IPR001279">
    <property type="entry name" value="Metallo-B-lactamas"/>
</dbReference>
<keyword evidence="5" id="KW-1185">Reference proteome</keyword>
<dbReference type="SUPFAM" id="SSF56281">
    <property type="entry name" value="Metallo-hydrolase/oxidoreductase"/>
    <property type="match status" value="1"/>
</dbReference>
<dbReference type="GO" id="GO:0042781">
    <property type="term" value="F:3'-tRNA processing endoribonuclease activity"/>
    <property type="evidence" value="ECO:0007669"/>
    <property type="project" value="TreeGrafter"/>
</dbReference>
<accession>A0A7X1KDE3</accession>
<name>A0A7X1KDE3_9SPHN</name>
<feature type="domain" description="Metallo-beta-lactamase" evidence="3">
    <location>
        <begin position="50"/>
        <end position="267"/>
    </location>
</feature>
<evidence type="ECO:0000256" key="2">
    <source>
        <dbReference type="SAM" id="SignalP"/>
    </source>
</evidence>
<dbReference type="AlphaFoldDB" id="A0A7X1KDE3"/>
<proteinExistence type="predicted"/>
<organism evidence="4 5">
    <name type="scientific">Novosphingobium aerophilum</name>
    <dbReference type="NCBI Taxonomy" id="2839843"/>
    <lineage>
        <taxon>Bacteria</taxon>
        <taxon>Pseudomonadati</taxon>
        <taxon>Pseudomonadota</taxon>
        <taxon>Alphaproteobacteria</taxon>
        <taxon>Sphingomonadales</taxon>
        <taxon>Sphingomonadaceae</taxon>
        <taxon>Novosphingobium</taxon>
    </lineage>
</organism>
<protein>
    <submittedName>
        <fullName evidence="4">MBL fold metallo-hydrolase</fullName>
    </submittedName>
</protein>
<evidence type="ECO:0000313" key="4">
    <source>
        <dbReference type="EMBL" id="MBC2653255.1"/>
    </source>
</evidence>
<dbReference type="RefSeq" id="WP_185684640.1">
    <property type="nucleotide sequence ID" value="NZ_JACLAU010000040.1"/>
</dbReference>
<sequence>MRGGAIAALVLGALVAGPAGAAAKPCPAVPIALVTLGTMGGPVPDDNRSQPANALVRGNAVYLVDAGDGTVGQLARAGIALPRVKAVFLSHLHADHTGGLNAVLALRNQILVKDRLTVYGPPGTRQLVAGIVASMQPAAKAGYGIPGQPWGPPEESVTAVEIAGGADFAVGDMRVRAVQNSHYDFAPGSPEDQSYKSLALRFDVPGRSIAYTGDTGPSAAVEQLAAGADLLVSEMIDIDTTMARVGQNSPDMPVIARQNMVRHLTTHHLSPQDVGKLAARAGTKALVVTHFAGGTAGPARLAAVLEEVRQGFRGEVALASDLDCF</sequence>
<dbReference type="SMART" id="SM00849">
    <property type="entry name" value="Lactamase_B"/>
    <property type="match status" value="1"/>
</dbReference>
<dbReference type="Proteomes" id="UP000520156">
    <property type="component" value="Unassembled WGS sequence"/>
</dbReference>
<dbReference type="PANTHER" id="PTHR46018">
    <property type="entry name" value="ZINC PHOSPHODIESTERASE ELAC PROTEIN 1"/>
    <property type="match status" value="1"/>
</dbReference>
<dbReference type="CDD" id="cd07719">
    <property type="entry name" value="arylsulfatase_AtsA-like_MBL-fold"/>
    <property type="match status" value="1"/>
</dbReference>
<feature type="chain" id="PRO_5030882694" evidence="2">
    <location>
        <begin position="22"/>
        <end position="325"/>
    </location>
</feature>
<comment type="caution">
    <text evidence="4">The sequence shown here is derived from an EMBL/GenBank/DDBJ whole genome shotgun (WGS) entry which is preliminary data.</text>
</comment>
<feature type="signal peptide" evidence="2">
    <location>
        <begin position="1"/>
        <end position="21"/>
    </location>
</feature>
<gene>
    <name evidence="4" type="ORF">H7F49_16300</name>
</gene>
<evidence type="ECO:0000256" key="1">
    <source>
        <dbReference type="ARBA" id="ARBA00022801"/>
    </source>
</evidence>
<dbReference type="EMBL" id="JACLAU010000040">
    <property type="protein sequence ID" value="MBC2653255.1"/>
    <property type="molecule type" value="Genomic_DNA"/>
</dbReference>
<dbReference type="InterPro" id="IPR036866">
    <property type="entry name" value="RibonucZ/Hydroxyglut_hydro"/>
</dbReference>
<keyword evidence="1 4" id="KW-0378">Hydrolase</keyword>
<dbReference type="PANTHER" id="PTHR46018:SF2">
    <property type="entry name" value="ZINC PHOSPHODIESTERASE ELAC PROTEIN 1"/>
    <property type="match status" value="1"/>
</dbReference>
<keyword evidence="2" id="KW-0732">Signal</keyword>
<dbReference type="Gene3D" id="3.60.15.10">
    <property type="entry name" value="Ribonuclease Z/Hydroxyacylglutathione hydrolase-like"/>
    <property type="match status" value="1"/>
</dbReference>
<dbReference type="Pfam" id="PF12706">
    <property type="entry name" value="Lactamase_B_2"/>
    <property type="match status" value="1"/>
</dbReference>